<organism evidence="1 2">
    <name type="scientific">Hebeloma cylindrosporum</name>
    <dbReference type="NCBI Taxonomy" id="76867"/>
    <lineage>
        <taxon>Eukaryota</taxon>
        <taxon>Fungi</taxon>
        <taxon>Dikarya</taxon>
        <taxon>Basidiomycota</taxon>
        <taxon>Agaricomycotina</taxon>
        <taxon>Agaricomycetes</taxon>
        <taxon>Agaricomycetidae</taxon>
        <taxon>Agaricales</taxon>
        <taxon>Agaricineae</taxon>
        <taxon>Hymenogastraceae</taxon>
        <taxon>Hebeloma</taxon>
    </lineage>
</organism>
<dbReference type="InterPro" id="IPR032675">
    <property type="entry name" value="LRR_dom_sf"/>
</dbReference>
<evidence type="ECO:0000313" key="2">
    <source>
        <dbReference type="Proteomes" id="UP000053424"/>
    </source>
</evidence>
<gene>
    <name evidence="1" type="ORF">M413DRAFT_428143</name>
</gene>
<dbReference type="EMBL" id="KN831811">
    <property type="protein sequence ID" value="KIM35943.1"/>
    <property type="molecule type" value="Genomic_DNA"/>
</dbReference>
<reference evidence="1 2" key="1">
    <citation type="submission" date="2014-04" db="EMBL/GenBank/DDBJ databases">
        <authorList>
            <consortium name="DOE Joint Genome Institute"/>
            <person name="Kuo A."/>
            <person name="Gay G."/>
            <person name="Dore J."/>
            <person name="Kohler A."/>
            <person name="Nagy L.G."/>
            <person name="Floudas D."/>
            <person name="Copeland A."/>
            <person name="Barry K.W."/>
            <person name="Cichocki N."/>
            <person name="Veneault-Fourrey C."/>
            <person name="LaButti K."/>
            <person name="Lindquist E.A."/>
            <person name="Lipzen A."/>
            <person name="Lundell T."/>
            <person name="Morin E."/>
            <person name="Murat C."/>
            <person name="Sun H."/>
            <person name="Tunlid A."/>
            <person name="Henrissat B."/>
            <person name="Grigoriev I.V."/>
            <person name="Hibbett D.S."/>
            <person name="Martin F."/>
            <person name="Nordberg H.P."/>
            <person name="Cantor M.N."/>
            <person name="Hua S.X."/>
        </authorList>
    </citation>
    <scope>NUCLEOTIDE SEQUENCE [LARGE SCALE GENOMIC DNA]</scope>
    <source>
        <strain evidence="2">h7</strain>
    </source>
</reference>
<dbReference type="HOGENOM" id="CLU_471774_0_0_1"/>
<dbReference type="OrthoDB" id="2884925at2759"/>
<accession>A0A0C2XDF5</accession>
<proteinExistence type="predicted"/>
<sequence length="537" mass="61796">MEMSPPEGSPFNRAPPEIISKIFVAVLEITPISKRIEVTLRSSSKMPMLLCHVSSSWRQIAFTTPELWEHVCAFIPVYVLVDSNDDRMQTDQFWVSRKDLEFLDWWSANLMQGRNAFSLRLHLHHFSLPRACKSGAITLLTTEDMTALLKLAGRARYMDVDSSFFPFSEDLLLTARPNGETYIGGAYFFFLESLVITEGGSYKKYDRPFQRIPFHSMQALRKMCLTNLSLHDPLGMNIAQPGVRHAFGMMWARLTHVQLNLHLTVATWQTFIRGCTSLESGRLRLFLLDGEGMDTDHDLTLEDQSGPNYTSLPNIRELSITIEVADEESDIGKLFDNLHLPSLKTLLVWCNFLTIKSFHRLLNATPNVERIRLSSLFPAVNDSDEPMELSDPEVDGGYYLHFPEIGEKKGRSGQANGRLVHYVPHLKKIMLDVPNTRQFKTSVRGYLDNMVRSGWLKGPWKNGRPQVEFYWIWLPDRLDRWPVIQDLKRCLADGVVGIGDKNAESMDIRARVKYDLTNYDEEEAPLWKRWFRLEAEF</sequence>
<keyword evidence="2" id="KW-1185">Reference proteome</keyword>
<dbReference type="AlphaFoldDB" id="A0A0C2XDF5"/>
<dbReference type="Proteomes" id="UP000053424">
    <property type="component" value="Unassembled WGS sequence"/>
</dbReference>
<reference evidence="2" key="2">
    <citation type="submission" date="2015-01" db="EMBL/GenBank/DDBJ databases">
        <title>Evolutionary Origins and Diversification of the Mycorrhizal Mutualists.</title>
        <authorList>
            <consortium name="DOE Joint Genome Institute"/>
            <consortium name="Mycorrhizal Genomics Consortium"/>
            <person name="Kohler A."/>
            <person name="Kuo A."/>
            <person name="Nagy L.G."/>
            <person name="Floudas D."/>
            <person name="Copeland A."/>
            <person name="Barry K.W."/>
            <person name="Cichocki N."/>
            <person name="Veneault-Fourrey C."/>
            <person name="LaButti K."/>
            <person name="Lindquist E.A."/>
            <person name="Lipzen A."/>
            <person name="Lundell T."/>
            <person name="Morin E."/>
            <person name="Murat C."/>
            <person name="Riley R."/>
            <person name="Ohm R."/>
            <person name="Sun H."/>
            <person name="Tunlid A."/>
            <person name="Henrissat B."/>
            <person name="Grigoriev I.V."/>
            <person name="Hibbett D.S."/>
            <person name="Martin F."/>
        </authorList>
    </citation>
    <scope>NUCLEOTIDE SEQUENCE [LARGE SCALE GENOMIC DNA]</scope>
    <source>
        <strain evidence="2">h7</strain>
    </source>
</reference>
<evidence type="ECO:0000313" key="1">
    <source>
        <dbReference type="EMBL" id="KIM35943.1"/>
    </source>
</evidence>
<name>A0A0C2XDF5_HEBCY</name>
<dbReference type="Gene3D" id="3.80.10.10">
    <property type="entry name" value="Ribonuclease Inhibitor"/>
    <property type="match status" value="1"/>
</dbReference>
<protein>
    <submittedName>
        <fullName evidence="1">Uncharacterized protein</fullName>
    </submittedName>
</protein>